<dbReference type="RefSeq" id="WP_106220653.1">
    <property type="nucleotide sequence ID" value="NZ_PVWP01000004.1"/>
</dbReference>
<dbReference type="PROSITE" id="PS51206">
    <property type="entry name" value="SF3_HELICASE_1"/>
    <property type="match status" value="1"/>
</dbReference>
<sequence>MVTAWSSAVTSLTDAHRDELRASALSDDAISLLRWFTDHHGALVLPYLRPDGTTETCRNGRPFTRSKPAWNAAQLAADPKPPKYLSPKGNGCRPYHSHQAIAAGGYPDRLANIHVPLRITEGEKKTEAATLHDPGRITVGIGGISSWQDTYDGGDSRPLVELEEIPMLGRRVIISPDSDVLKDQVYAGTKGLAEYLKGRGAAVRIERWPNDLNGDRLGLDDLIHRYGASYFLAIAAIAHPAFFTKGKGEKAVEVFNLPEEPSTAHGRGVYFVGMVGRQWRQSSNGERFWHQWTGTHWSEHNGHDRVESLIERFLDAQGWKRREFGVIRDLRCSLRRSVDGPPPPPAAGLVPFSYGALGLTDRALVPHDPNHGNRWCLPFPWQQEAAAPRIEAFLLDRLGDPSAVAVWRAFAQSLLTGSRPKAFVEITGPSDGGKSVVARLLEALVGGNNVVSGNLARLEDGSQRFETARFRGARLAVFPESGRFNGSLETLKAMTGGDPITAEIKGSSAPATFIFGGGVLIVGNSPMQPADNSGAVITRRRSLRVDRPVPAQQQRLMLEPDGAGGWRGELAAELPGLAAWVLAMDPTEARAALSRESGSVARREAELLTLLDTDTLAEWADQFLVWDPDAVARVGGVKSPAESFLLPHYRRHVEEAGGRPLGEKFFKVKLIGLLRDTLRLPLPAGSPRDGSYRDRTLGSLLPYVRLRGSADEQLPGVVTFGSMHSDGRGWKSTEGEMGKTQSSDGREGRDRGNQLTGLGDEVGGVVDSCKRASSALLSLPSHQSPDRDLGVSLPSRLPCLPSRDGLILTRLPSWAAHAVAIRDAEPSLLGCQVANVLMARHGIDVTGQRVNSVLKDWDTGKRP</sequence>
<feature type="compositionally biased region" description="Basic and acidic residues" evidence="4">
    <location>
        <begin position="725"/>
        <end position="737"/>
    </location>
</feature>
<dbReference type="Pfam" id="PF12965">
    <property type="entry name" value="DUF3854"/>
    <property type="match status" value="1"/>
</dbReference>
<evidence type="ECO:0000259" key="5">
    <source>
        <dbReference type="PROSITE" id="PS51206"/>
    </source>
</evidence>
<evidence type="ECO:0000256" key="2">
    <source>
        <dbReference type="ARBA" id="ARBA00022801"/>
    </source>
</evidence>
<keyword evidence="2" id="KW-0378">Hydrolase</keyword>
<keyword evidence="7" id="KW-1185">Reference proteome</keyword>
<comment type="caution">
    <text evidence="6">The sequence shown here is derived from an EMBL/GenBank/DDBJ whole genome shotgun (WGS) entry which is preliminary data.</text>
</comment>
<feature type="domain" description="SF3 helicase" evidence="5">
    <location>
        <begin position="401"/>
        <end position="558"/>
    </location>
</feature>
<dbReference type="SUPFAM" id="SSF52540">
    <property type="entry name" value="P-loop containing nucleoside triphosphate hydrolases"/>
    <property type="match status" value="1"/>
</dbReference>
<dbReference type="Pfam" id="PF08706">
    <property type="entry name" value="D5_N"/>
    <property type="match status" value="1"/>
</dbReference>
<dbReference type="PANTHER" id="PTHR35372:SF2">
    <property type="entry name" value="SF3 HELICASE DOMAIN-CONTAINING PROTEIN"/>
    <property type="match status" value="1"/>
</dbReference>
<evidence type="ECO:0000313" key="6">
    <source>
        <dbReference type="EMBL" id="PSB37940.1"/>
    </source>
</evidence>
<proteinExistence type="predicted"/>
<reference evidence="6 7" key="2">
    <citation type="submission" date="2018-03" db="EMBL/GenBank/DDBJ databases">
        <title>The ancient ancestry and fast evolution of plastids.</title>
        <authorList>
            <person name="Moore K.R."/>
            <person name="Magnabosco C."/>
            <person name="Momper L."/>
            <person name="Gold D.A."/>
            <person name="Bosak T."/>
            <person name="Fournier G.P."/>
        </authorList>
    </citation>
    <scope>NUCLEOTIDE SEQUENCE [LARGE SCALE GENOMIC DNA]</scope>
    <source>
        <strain evidence="6 7">CCALA 015</strain>
    </source>
</reference>
<evidence type="ECO:0000256" key="3">
    <source>
        <dbReference type="ARBA" id="ARBA00022840"/>
    </source>
</evidence>
<dbReference type="PANTHER" id="PTHR35372">
    <property type="entry name" value="ATP BINDING PROTEIN-RELATED"/>
    <property type="match status" value="1"/>
</dbReference>
<keyword evidence="3" id="KW-0067">ATP-binding</keyword>
<reference evidence="6 7" key="1">
    <citation type="submission" date="2018-02" db="EMBL/GenBank/DDBJ databases">
        <authorList>
            <person name="Moore K."/>
            <person name="Momper L."/>
        </authorList>
    </citation>
    <scope>NUCLEOTIDE SEQUENCE [LARGE SCALE GENOMIC DNA]</scope>
    <source>
        <strain evidence="6 7">CCALA 015</strain>
    </source>
</reference>
<dbReference type="InterPro" id="IPR014015">
    <property type="entry name" value="Helicase_SF3_DNA-vir"/>
</dbReference>
<dbReference type="Pfam" id="PF19263">
    <property type="entry name" value="DUF5906"/>
    <property type="match status" value="1"/>
</dbReference>
<gene>
    <name evidence="6" type="ORF">C7B81_07525</name>
</gene>
<organism evidence="6 7">
    <name type="scientific">Aphanothece cf. minutissima CCALA 015</name>
    <dbReference type="NCBI Taxonomy" id="2107695"/>
    <lineage>
        <taxon>Bacteria</taxon>
        <taxon>Bacillati</taxon>
        <taxon>Cyanobacteriota</taxon>
        <taxon>Cyanophyceae</taxon>
        <taxon>Oscillatoriophycideae</taxon>
        <taxon>Chroococcales</taxon>
        <taxon>Aphanothecaceae</taxon>
        <taxon>Aphanothece</taxon>
    </lineage>
</organism>
<protein>
    <recommendedName>
        <fullName evidence="5">SF3 helicase domain-containing protein</fullName>
    </recommendedName>
</protein>
<evidence type="ECO:0000256" key="1">
    <source>
        <dbReference type="ARBA" id="ARBA00022741"/>
    </source>
</evidence>
<name>A0ABX5F8E0_9CHRO</name>
<accession>A0ABX5F8E0</accession>
<dbReference type="Gene3D" id="3.40.50.300">
    <property type="entry name" value="P-loop containing nucleotide triphosphate hydrolases"/>
    <property type="match status" value="1"/>
</dbReference>
<dbReference type="EMBL" id="PVWP01000004">
    <property type="protein sequence ID" value="PSB37940.1"/>
    <property type="molecule type" value="Genomic_DNA"/>
</dbReference>
<dbReference type="InterPro" id="IPR024385">
    <property type="entry name" value="DUF3854"/>
</dbReference>
<keyword evidence="1" id="KW-0547">Nucleotide-binding</keyword>
<dbReference type="InterPro" id="IPR045455">
    <property type="entry name" value="NrS-1_pol-like_helicase"/>
</dbReference>
<dbReference type="InterPro" id="IPR014818">
    <property type="entry name" value="Phage/plasmid_primase_P4_C"/>
</dbReference>
<dbReference type="InterPro" id="IPR051620">
    <property type="entry name" value="ORF904-like_C"/>
</dbReference>
<evidence type="ECO:0000256" key="4">
    <source>
        <dbReference type="SAM" id="MobiDB-lite"/>
    </source>
</evidence>
<dbReference type="InterPro" id="IPR027417">
    <property type="entry name" value="P-loop_NTPase"/>
</dbReference>
<dbReference type="Proteomes" id="UP000238218">
    <property type="component" value="Unassembled WGS sequence"/>
</dbReference>
<evidence type="ECO:0000313" key="7">
    <source>
        <dbReference type="Proteomes" id="UP000238218"/>
    </source>
</evidence>
<feature type="region of interest" description="Disordered" evidence="4">
    <location>
        <begin position="725"/>
        <end position="759"/>
    </location>
</feature>